<dbReference type="PANTHER" id="PTHR22572">
    <property type="entry name" value="SUGAR-1-PHOSPHATE GUANYL TRANSFERASE"/>
    <property type="match status" value="1"/>
</dbReference>
<evidence type="ECO:0000313" key="3">
    <source>
        <dbReference type="Proteomes" id="UP000030013"/>
    </source>
</evidence>
<proteinExistence type="predicted"/>
<dbReference type="InterPro" id="IPR005835">
    <property type="entry name" value="NTP_transferase_dom"/>
</dbReference>
<feature type="domain" description="Nucleotidyl transferase" evidence="1">
    <location>
        <begin position="2"/>
        <end position="227"/>
    </location>
</feature>
<protein>
    <submittedName>
        <fullName evidence="2">Nucleotidyl transferase</fullName>
    </submittedName>
</protein>
<dbReference type="OrthoDB" id="9801810at2"/>
<name>A0A0A0JX24_9MICO</name>
<evidence type="ECO:0000259" key="1">
    <source>
        <dbReference type="Pfam" id="PF00483"/>
    </source>
</evidence>
<keyword evidence="2" id="KW-0808">Transferase</keyword>
<dbReference type="InterPro" id="IPR050486">
    <property type="entry name" value="Mannose-1P_guanyltransferase"/>
</dbReference>
<dbReference type="EMBL" id="AVPL01000036">
    <property type="protein sequence ID" value="KGN40607.1"/>
    <property type="molecule type" value="Genomic_DNA"/>
</dbReference>
<dbReference type="eggNOG" id="COG1208">
    <property type="taxonomic scope" value="Bacteria"/>
</dbReference>
<keyword evidence="3" id="KW-1185">Reference proteome</keyword>
<dbReference type="CDD" id="cd04181">
    <property type="entry name" value="NTP_transferase"/>
    <property type="match status" value="1"/>
</dbReference>
<dbReference type="STRING" id="1385519.N801_12860"/>
<dbReference type="Gene3D" id="3.90.550.10">
    <property type="entry name" value="Spore Coat Polysaccharide Biosynthesis Protein SpsA, Chain A"/>
    <property type="match status" value="1"/>
</dbReference>
<comment type="caution">
    <text evidence="2">The sequence shown here is derived from an EMBL/GenBank/DDBJ whole genome shotgun (WGS) entry which is preliminary data.</text>
</comment>
<dbReference type="SUPFAM" id="SSF53448">
    <property type="entry name" value="Nucleotide-diphospho-sugar transferases"/>
    <property type="match status" value="1"/>
</dbReference>
<dbReference type="RefSeq" id="WP_035938327.1">
    <property type="nucleotide sequence ID" value="NZ_AVPL01000036.1"/>
</dbReference>
<dbReference type="AlphaFoldDB" id="A0A0A0JX24"/>
<dbReference type="Pfam" id="PF00483">
    <property type="entry name" value="NTP_transferase"/>
    <property type="match status" value="1"/>
</dbReference>
<gene>
    <name evidence="2" type="ORF">N801_12860</name>
</gene>
<reference evidence="2 3" key="1">
    <citation type="submission" date="2013-08" db="EMBL/GenBank/DDBJ databases">
        <title>The genome sequence of Knoellia aerolata.</title>
        <authorList>
            <person name="Zhu W."/>
            <person name="Wang G."/>
        </authorList>
    </citation>
    <scope>NUCLEOTIDE SEQUENCE [LARGE SCALE GENOMIC DNA]</scope>
    <source>
        <strain evidence="2 3">DSM 18566</strain>
    </source>
</reference>
<evidence type="ECO:0000313" key="2">
    <source>
        <dbReference type="EMBL" id="KGN40607.1"/>
    </source>
</evidence>
<organism evidence="2 3">
    <name type="scientific">Knoellia aerolata DSM 18566</name>
    <dbReference type="NCBI Taxonomy" id="1385519"/>
    <lineage>
        <taxon>Bacteria</taxon>
        <taxon>Bacillati</taxon>
        <taxon>Actinomycetota</taxon>
        <taxon>Actinomycetes</taxon>
        <taxon>Micrococcales</taxon>
        <taxon>Intrasporangiaceae</taxon>
        <taxon>Knoellia</taxon>
    </lineage>
</organism>
<dbReference type="GO" id="GO:0016740">
    <property type="term" value="F:transferase activity"/>
    <property type="evidence" value="ECO:0007669"/>
    <property type="project" value="UniProtKB-KW"/>
</dbReference>
<dbReference type="Proteomes" id="UP000030013">
    <property type="component" value="Unassembled WGS sequence"/>
</dbReference>
<dbReference type="InterPro" id="IPR029044">
    <property type="entry name" value="Nucleotide-diphossugar_trans"/>
</dbReference>
<sequence length="234" mass="24803">MKAFVLAAGLGTRLRPLTDHVPKCLVPVGGRPLLDLWLDGLHDAGIDDVLVNVHHMADRVRAHLAGRRGAPRVRVSHEPTLLGSAGTLVANREFVGSDEIFLVVNGDNLTDFDVRALVSALEGAPEAEAAIAVFHAPRPEACGILEVTGGVVTSFEEKPSAPRSDLANAGMYAFRRSVLDLVPVRTPVDIGTDLLPLLVDRAVAVPIGTAFLLDIGTPEALSRAEAEWPDRGVA</sequence>
<accession>A0A0A0JX24</accession>